<dbReference type="Proteomes" id="UP000187526">
    <property type="component" value="Unassembled WGS sequence"/>
</dbReference>
<proteinExistence type="predicted"/>
<dbReference type="InterPro" id="IPR005105">
    <property type="entry name" value="GlnD_Uridyltrans_N"/>
</dbReference>
<dbReference type="SUPFAM" id="SSF81301">
    <property type="entry name" value="Nucleotidyltransferase"/>
    <property type="match status" value="1"/>
</dbReference>
<evidence type="ECO:0000313" key="3">
    <source>
        <dbReference type="EMBL" id="OMG52888.1"/>
    </source>
</evidence>
<protein>
    <recommendedName>
        <fullName evidence="5">Signal transduction protein</fullName>
    </recommendedName>
</protein>
<dbReference type="AlphaFoldDB" id="A0A1R1I2A3"/>
<dbReference type="InterPro" id="IPR018821">
    <property type="entry name" value="DUF294_put_nucleoTrafse_sb-bd"/>
</dbReference>
<keyword evidence="4" id="KW-1185">Reference proteome</keyword>
<dbReference type="Pfam" id="PF03445">
    <property type="entry name" value="DUF294"/>
    <property type="match status" value="1"/>
</dbReference>
<dbReference type="STRING" id="418702.BJN45_11565"/>
<dbReference type="OrthoDB" id="9808528at2"/>
<dbReference type="GO" id="GO:0008773">
    <property type="term" value="F:[protein-PII] uridylyltransferase activity"/>
    <property type="evidence" value="ECO:0007669"/>
    <property type="project" value="InterPro"/>
</dbReference>
<evidence type="ECO:0000313" key="4">
    <source>
        <dbReference type="Proteomes" id="UP000187526"/>
    </source>
</evidence>
<feature type="domain" description="Protein-PII uridylyltransferase N-terminal" evidence="1">
    <location>
        <begin position="1"/>
        <end position="116"/>
    </location>
</feature>
<accession>A0A1R1I2A3</accession>
<reference evidence="3 4" key="1">
    <citation type="submission" date="2016-10" db="EMBL/GenBank/DDBJ databases">
        <title>Alkaliphiles isolated from bioreactors.</title>
        <authorList>
            <person name="Salah Z."/>
            <person name="Rout S.P."/>
            <person name="Humphreys P.N."/>
        </authorList>
    </citation>
    <scope>NUCLEOTIDE SEQUENCE [LARGE SCALE GENOMIC DNA]</scope>
    <source>
        <strain evidence="3 4">ZS02</strain>
    </source>
</reference>
<dbReference type="InterPro" id="IPR043519">
    <property type="entry name" value="NT_sf"/>
</dbReference>
<organism evidence="3 4">
    <name type="scientific">Azonexus hydrophilus</name>
    <dbReference type="NCBI Taxonomy" id="418702"/>
    <lineage>
        <taxon>Bacteria</taxon>
        <taxon>Pseudomonadati</taxon>
        <taxon>Pseudomonadota</taxon>
        <taxon>Betaproteobacteria</taxon>
        <taxon>Rhodocyclales</taxon>
        <taxon>Azonexaceae</taxon>
        <taxon>Azonexus</taxon>
    </lineage>
</organism>
<evidence type="ECO:0008006" key="5">
    <source>
        <dbReference type="Google" id="ProtNLM"/>
    </source>
</evidence>
<name>A0A1R1I2A3_9RHOO</name>
<evidence type="ECO:0000259" key="1">
    <source>
        <dbReference type="Pfam" id="PF03445"/>
    </source>
</evidence>
<evidence type="ECO:0000259" key="2">
    <source>
        <dbReference type="Pfam" id="PF10335"/>
    </source>
</evidence>
<sequence length="299" mass="32779">MVSDVADAITRRLLIMTEECIGPPPVSYAWIAYGSQGRRELTLNSDQDNALVLDDRYEPSLHGDYFAAMGEAVCDGLAACGFIHCPGDMMASNPRWRMRQADWCSTFADWITACDPQKARLAGNFFDLRHIHGDHGLVAPLEKTIRALCPKHDSLLAHWVANANSAPPALGIFRRFITDHNGLLDLKRAAIIPLVELARIHCLAAGTDTCGTMQRLVLASGRRWLSSAGAKELGEAFGVTLGLRVRQQRLALMQGKPAGNLVDPATLTAGEQERLRGILGLIALHQRALLQAYPYMTTR</sequence>
<gene>
    <name evidence="3" type="ORF">BJN45_11565</name>
</gene>
<feature type="domain" description="DUF294" evidence="2">
    <location>
        <begin position="155"/>
        <end position="292"/>
    </location>
</feature>
<comment type="caution">
    <text evidence="3">The sequence shown here is derived from an EMBL/GenBank/DDBJ whole genome shotgun (WGS) entry which is preliminary data.</text>
</comment>
<dbReference type="CDD" id="cd05401">
    <property type="entry name" value="NT_GlnE_GlnD_like"/>
    <property type="match status" value="1"/>
</dbReference>
<dbReference type="Pfam" id="PF10335">
    <property type="entry name" value="DUF294_C"/>
    <property type="match status" value="1"/>
</dbReference>
<dbReference type="EMBL" id="MTHD01000004">
    <property type="protein sequence ID" value="OMG52888.1"/>
    <property type="molecule type" value="Genomic_DNA"/>
</dbReference>